<feature type="chain" id="PRO_5042822604" evidence="1">
    <location>
        <begin position="25"/>
        <end position="94"/>
    </location>
</feature>
<evidence type="ECO:0000256" key="1">
    <source>
        <dbReference type="SAM" id="SignalP"/>
    </source>
</evidence>
<sequence length="94" mass="10137">MLLKVTLVFALLLGLFVSPHVGKADGLPPSDVSVHFGHSDGGISGALTPSDSFYQQLTFYSTKCALPYALWTLGSLVSKDRSSPPPEERRVQTM</sequence>
<name>A0AAN8GK72_9TELE</name>
<dbReference type="AlphaFoldDB" id="A0AAN8GK72"/>
<keyword evidence="1" id="KW-0732">Signal</keyword>
<dbReference type="EMBL" id="JAULUE010002064">
    <property type="protein sequence ID" value="KAK5880568.1"/>
    <property type="molecule type" value="Genomic_DNA"/>
</dbReference>
<feature type="signal peptide" evidence="1">
    <location>
        <begin position="1"/>
        <end position="24"/>
    </location>
</feature>
<evidence type="ECO:0000313" key="3">
    <source>
        <dbReference type="Proteomes" id="UP001335648"/>
    </source>
</evidence>
<accession>A0AAN8GK72</accession>
<proteinExistence type="predicted"/>
<dbReference type="Proteomes" id="UP001335648">
    <property type="component" value="Unassembled WGS sequence"/>
</dbReference>
<reference evidence="2 3" key="1">
    <citation type="journal article" date="2023" name="Mol. Biol. Evol.">
        <title>Genomics of Secondarily Temperate Adaptation in the Only Non-Antarctic Icefish.</title>
        <authorList>
            <person name="Rivera-Colon A.G."/>
            <person name="Rayamajhi N."/>
            <person name="Minhas B.F."/>
            <person name="Madrigal G."/>
            <person name="Bilyk K.T."/>
            <person name="Yoon V."/>
            <person name="Hune M."/>
            <person name="Gregory S."/>
            <person name="Cheng C.H.C."/>
            <person name="Catchen J.M."/>
        </authorList>
    </citation>
    <scope>NUCLEOTIDE SEQUENCE [LARGE SCALE GENOMIC DNA]</scope>
    <source>
        <strain evidence="2">JC2023a</strain>
    </source>
</reference>
<organism evidence="2 3">
    <name type="scientific">Champsocephalus esox</name>
    <name type="common">pike icefish</name>
    <dbReference type="NCBI Taxonomy" id="159716"/>
    <lineage>
        <taxon>Eukaryota</taxon>
        <taxon>Metazoa</taxon>
        <taxon>Chordata</taxon>
        <taxon>Craniata</taxon>
        <taxon>Vertebrata</taxon>
        <taxon>Euteleostomi</taxon>
        <taxon>Actinopterygii</taxon>
        <taxon>Neopterygii</taxon>
        <taxon>Teleostei</taxon>
        <taxon>Neoteleostei</taxon>
        <taxon>Acanthomorphata</taxon>
        <taxon>Eupercaria</taxon>
        <taxon>Perciformes</taxon>
        <taxon>Notothenioidei</taxon>
        <taxon>Channichthyidae</taxon>
        <taxon>Champsocephalus</taxon>
    </lineage>
</organism>
<gene>
    <name evidence="2" type="ORF">CesoFtcFv8_023581</name>
</gene>
<protein>
    <submittedName>
        <fullName evidence="2">Uncharacterized protein</fullName>
    </submittedName>
</protein>
<evidence type="ECO:0000313" key="2">
    <source>
        <dbReference type="EMBL" id="KAK5880568.1"/>
    </source>
</evidence>
<keyword evidence="3" id="KW-1185">Reference proteome</keyword>
<comment type="caution">
    <text evidence="2">The sequence shown here is derived from an EMBL/GenBank/DDBJ whole genome shotgun (WGS) entry which is preliminary data.</text>
</comment>